<reference evidence="1 2" key="1">
    <citation type="submission" date="2018-06" db="EMBL/GenBank/DDBJ databases">
        <authorList>
            <consortium name="Pathogen Informatics"/>
            <person name="Doyle S."/>
        </authorList>
    </citation>
    <scope>NUCLEOTIDE SEQUENCE [LARGE SCALE GENOMIC DNA]</scope>
    <source>
        <strain evidence="1 2">NCTC7582</strain>
    </source>
</reference>
<sequence length="80" mass="9040">MKTEFTYKLSPEAKWAHDVKGNAAPVYVKIALNVTEEYATTKYGIAHNILIPFVAEQTLTDESHIQPISLEEYIAETNNE</sequence>
<evidence type="ECO:0000313" key="2">
    <source>
        <dbReference type="Proteomes" id="UP000251431"/>
    </source>
</evidence>
<evidence type="ECO:0000313" key="1">
    <source>
        <dbReference type="EMBL" id="SPU40696.1"/>
    </source>
</evidence>
<dbReference type="EMBL" id="UAQE01000010">
    <property type="protein sequence ID" value="SPU40696.1"/>
    <property type="molecule type" value="Genomic_DNA"/>
</dbReference>
<protein>
    <submittedName>
        <fullName evidence="1">Uncharacterized protein</fullName>
    </submittedName>
</protein>
<name>A0A2X1C1I2_9BACI</name>
<dbReference type="AlphaFoldDB" id="A0A2X1C1I2"/>
<dbReference type="RefSeq" id="WP_112118937.1">
    <property type="nucleotide sequence ID" value="NZ_UAQE01000010.1"/>
</dbReference>
<proteinExistence type="predicted"/>
<gene>
    <name evidence="1" type="ORF">NCTC7582_05240</name>
</gene>
<accession>A0A2X1C1I2</accession>
<dbReference type="Proteomes" id="UP000251431">
    <property type="component" value="Unassembled WGS sequence"/>
</dbReference>
<organism evidence="1 2">
    <name type="scientific">Lysinibacillus capsici</name>
    <dbReference type="NCBI Taxonomy" id="2115968"/>
    <lineage>
        <taxon>Bacteria</taxon>
        <taxon>Bacillati</taxon>
        <taxon>Bacillota</taxon>
        <taxon>Bacilli</taxon>
        <taxon>Bacillales</taxon>
        <taxon>Bacillaceae</taxon>
        <taxon>Lysinibacillus</taxon>
    </lineage>
</organism>